<evidence type="ECO:0000256" key="5">
    <source>
        <dbReference type="ARBA" id="ARBA00022692"/>
    </source>
</evidence>
<accession>A0ABP8WC80</accession>
<evidence type="ECO:0000256" key="8">
    <source>
        <dbReference type="SAM" id="Phobius"/>
    </source>
</evidence>
<evidence type="ECO:0000256" key="7">
    <source>
        <dbReference type="ARBA" id="ARBA00023136"/>
    </source>
</evidence>
<keyword evidence="7 8" id="KW-0472">Membrane</keyword>
<dbReference type="Proteomes" id="UP001500325">
    <property type="component" value="Unassembled WGS sequence"/>
</dbReference>
<comment type="similarity">
    <text evidence="2">Belongs to the AzlC family.</text>
</comment>
<comment type="subcellular location">
    <subcellularLocation>
        <location evidence="1">Cell membrane</location>
        <topology evidence="1">Multi-pass membrane protein</topology>
    </subcellularLocation>
</comment>
<reference evidence="10" key="1">
    <citation type="journal article" date="2019" name="Int. J. Syst. Evol. Microbiol.">
        <title>The Global Catalogue of Microorganisms (GCM) 10K type strain sequencing project: providing services to taxonomists for standard genome sequencing and annotation.</title>
        <authorList>
            <consortium name="The Broad Institute Genomics Platform"/>
            <consortium name="The Broad Institute Genome Sequencing Center for Infectious Disease"/>
            <person name="Wu L."/>
            <person name="Ma J."/>
        </authorList>
    </citation>
    <scope>NUCLEOTIDE SEQUENCE [LARGE SCALE GENOMIC DNA]</scope>
    <source>
        <strain evidence="10">JCM 18055</strain>
    </source>
</reference>
<feature type="transmembrane region" description="Helical" evidence="8">
    <location>
        <begin position="199"/>
        <end position="226"/>
    </location>
</feature>
<organism evidence="9 10">
    <name type="scientific">Pseudonocardia yuanmonensis</name>
    <dbReference type="NCBI Taxonomy" id="1095914"/>
    <lineage>
        <taxon>Bacteria</taxon>
        <taxon>Bacillati</taxon>
        <taxon>Actinomycetota</taxon>
        <taxon>Actinomycetes</taxon>
        <taxon>Pseudonocardiales</taxon>
        <taxon>Pseudonocardiaceae</taxon>
        <taxon>Pseudonocardia</taxon>
    </lineage>
</organism>
<dbReference type="PANTHER" id="PTHR34979">
    <property type="entry name" value="INNER MEMBRANE PROTEIN YGAZ"/>
    <property type="match status" value="1"/>
</dbReference>
<keyword evidence="10" id="KW-1185">Reference proteome</keyword>
<evidence type="ECO:0000256" key="6">
    <source>
        <dbReference type="ARBA" id="ARBA00022989"/>
    </source>
</evidence>
<feature type="transmembrane region" description="Helical" evidence="8">
    <location>
        <begin position="143"/>
        <end position="163"/>
    </location>
</feature>
<evidence type="ECO:0000313" key="10">
    <source>
        <dbReference type="Proteomes" id="UP001500325"/>
    </source>
</evidence>
<name>A0ABP8WC80_9PSEU</name>
<feature type="transmembrane region" description="Helical" evidence="8">
    <location>
        <begin position="66"/>
        <end position="88"/>
    </location>
</feature>
<comment type="caution">
    <text evidence="9">The sequence shown here is derived from an EMBL/GenBank/DDBJ whole genome shotgun (WGS) entry which is preliminary data.</text>
</comment>
<keyword evidence="6 8" id="KW-1133">Transmembrane helix</keyword>
<evidence type="ECO:0000256" key="3">
    <source>
        <dbReference type="ARBA" id="ARBA00022448"/>
    </source>
</evidence>
<proteinExistence type="inferred from homology"/>
<evidence type="ECO:0000313" key="9">
    <source>
        <dbReference type="EMBL" id="GAA4685935.1"/>
    </source>
</evidence>
<keyword evidence="3" id="KW-0813">Transport</keyword>
<dbReference type="PANTHER" id="PTHR34979:SF1">
    <property type="entry name" value="INNER MEMBRANE PROTEIN YGAZ"/>
    <property type="match status" value="1"/>
</dbReference>
<protein>
    <submittedName>
        <fullName evidence="9">AzlC family ABC transporter permease</fullName>
    </submittedName>
</protein>
<keyword evidence="5 8" id="KW-0812">Transmembrane</keyword>
<gene>
    <name evidence="9" type="ORF">GCM10023215_21620</name>
</gene>
<dbReference type="EMBL" id="BAABIC010000006">
    <property type="protein sequence ID" value="GAA4685935.1"/>
    <property type="molecule type" value="Genomic_DNA"/>
</dbReference>
<dbReference type="InterPro" id="IPR011606">
    <property type="entry name" value="Brnchd-chn_aa_trnsp_permease"/>
</dbReference>
<sequence length="233" mass="23109">MVFILTSMCSARRTALDRGDLRDALALGAAITVVGMSFGALAAAAGVPPLLTVAMSVLVFAGGSQFLAVAVVAAGGAPIAAVAAGLLLNLRHLPFGLAVGDLAGRTLPARLLGAHLMIDENVAFTRARGTGPRARAAYRTCGALLFVGWNAGTVVGLLAGSAVPDPASFGVDAAFPAALLALLLPSLRAPDARRVGLGAAVVALAATPFLPPGLPVLVALVALVLAGRPEEAA</sequence>
<evidence type="ECO:0000256" key="1">
    <source>
        <dbReference type="ARBA" id="ARBA00004651"/>
    </source>
</evidence>
<feature type="transmembrane region" description="Helical" evidence="8">
    <location>
        <begin position="169"/>
        <end position="187"/>
    </location>
</feature>
<evidence type="ECO:0000256" key="4">
    <source>
        <dbReference type="ARBA" id="ARBA00022475"/>
    </source>
</evidence>
<evidence type="ECO:0000256" key="2">
    <source>
        <dbReference type="ARBA" id="ARBA00010735"/>
    </source>
</evidence>
<keyword evidence="4" id="KW-1003">Cell membrane</keyword>
<dbReference type="Pfam" id="PF03591">
    <property type="entry name" value="AzlC"/>
    <property type="match status" value="1"/>
</dbReference>